<dbReference type="InterPro" id="IPR032675">
    <property type="entry name" value="LRR_dom_sf"/>
</dbReference>
<proteinExistence type="predicted"/>
<dbReference type="RefSeq" id="WP_094485642.1">
    <property type="nucleotide sequence ID" value="NZ_NOXX01000169.1"/>
</dbReference>
<accession>A0A255ZXG8</accession>
<sequence>MRLFIKTILTLCLFSLDGFGQSELKATDFDERFYDYLINQTTSIHSNSSKLKNIDLNSDGILQRSEVEQINNIQLKNLNENPISLRGIENFSNLETLILTNVNAETLDLRALTKIPKYTTKIVLN</sequence>
<gene>
    <name evidence="1" type="ORF">CHX27_04865</name>
</gene>
<dbReference type="EMBL" id="NOXX01000169">
    <property type="protein sequence ID" value="OYQ46136.1"/>
    <property type="molecule type" value="Genomic_DNA"/>
</dbReference>
<keyword evidence="2" id="KW-1185">Reference proteome</keyword>
<dbReference type="PROSITE" id="PS00018">
    <property type="entry name" value="EF_HAND_1"/>
    <property type="match status" value="1"/>
</dbReference>
<evidence type="ECO:0000313" key="1">
    <source>
        <dbReference type="EMBL" id="OYQ46136.1"/>
    </source>
</evidence>
<protein>
    <submittedName>
        <fullName evidence="1">Uncharacterized protein</fullName>
    </submittedName>
</protein>
<dbReference type="Gene3D" id="3.80.10.10">
    <property type="entry name" value="Ribonuclease Inhibitor"/>
    <property type="match status" value="1"/>
</dbReference>
<reference evidence="1 2" key="1">
    <citation type="submission" date="2017-07" db="EMBL/GenBank/DDBJ databases">
        <title>Flavobacterium cyanobacteriorum sp. nov., isolated from cyanobacterial aggregates in a eutrophic lake.</title>
        <authorList>
            <person name="Cai H."/>
        </authorList>
    </citation>
    <scope>NUCLEOTIDE SEQUENCE [LARGE SCALE GENOMIC DNA]</scope>
    <source>
        <strain evidence="1 2">TH167</strain>
    </source>
</reference>
<organism evidence="1 2">
    <name type="scientific">Flavobacterium aurantiibacter</name>
    <dbReference type="NCBI Taxonomy" id="2023067"/>
    <lineage>
        <taxon>Bacteria</taxon>
        <taxon>Pseudomonadati</taxon>
        <taxon>Bacteroidota</taxon>
        <taxon>Flavobacteriia</taxon>
        <taxon>Flavobacteriales</taxon>
        <taxon>Flavobacteriaceae</taxon>
        <taxon>Flavobacterium</taxon>
    </lineage>
</organism>
<dbReference type="OrthoDB" id="1110367at2"/>
<comment type="caution">
    <text evidence="1">The sequence shown here is derived from an EMBL/GenBank/DDBJ whole genome shotgun (WGS) entry which is preliminary data.</text>
</comment>
<dbReference type="InterPro" id="IPR018247">
    <property type="entry name" value="EF_Hand_1_Ca_BS"/>
</dbReference>
<evidence type="ECO:0000313" key="2">
    <source>
        <dbReference type="Proteomes" id="UP000216035"/>
    </source>
</evidence>
<dbReference type="AlphaFoldDB" id="A0A255ZXG8"/>
<dbReference type="Proteomes" id="UP000216035">
    <property type="component" value="Unassembled WGS sequence"/>
</dbReference>
<name>A0A255ZXG8_9FLAO</name>